<evidence type="ECO:0000256" key="9">
    <source>
        <dbReference type="ARBA" id="ARBA00049473"/>
    </source>
</evidence>
<comment type="caution">
    <text evidence="13">The sequence shown here is derived from an EMBL/GenBank/DDBJ whole genome shotgun (WGS) entry which is preliminary data.</text>
</comment>
<keyword evidence="5 11" id="KW-0808">Transferase</keyword>
<dbReference type="InterPro" id="IPR009014">
    <property type="entry name" value="Transketo_C/PFOR_II"/>
</dbReference>
<dbReference type="InterPro" id="IPR005475">
    <property type="entry name" value="Transketolase-like_Pyr-bd"/>
</dbReference>
<dbReference type="InterPro" id="IPR005478">
    <property type="entry name" value="Transketolase_bac-like"/>
</dbReference>
<dbReference type="Pfam" id="PF00456">
    <property type="entry name" value="Transketolase_N"/>
    <property type="match status" value="1"/>
</dbReference>
<evidence type="ECO:0000256" key="3">
    <source>
        <dbReference type="ARBA" id="ARBA00013152"/>
    </source>
</evidence>
<keyword evidence="7 11" id="KW-0460">Magnesium</keyword>
<dbReference type="CDD" id="cd02012">
    <property type="entry name" value="TPP_TK"/>
    <property type="match status" value="1"/>
</dbReference>
<dbReference type="SUPFAM" id="SSF52922">
    <property type="entry name" value="TK C-terminal domain-like"/>
    <property type="match status" value="1"/>
</dbReference>
<keyword evidence="14" id="KW-1185">Reference proteome</keyword>
<dbReference type="InterPro" id="IPR029061">
    <property type="entry name" value="THDP-binding"/>
</dbReference>
<dbReference type="SMART" id="SM00861">
    <property type="entry name" value="Transket_pyr"/>
    <property type="match status" value="1"/>
</dbReference>
<sequence>MNRVEEKAINTIRTLSIDSINRANSGHPGLPMGAAPMAFALWTRHLNHNPKQPDWWNRDRFVLSAGHGSMLLYSLLHLSGYELSMEELKNFRQWGSKTPGHPEFGHTPGVDATTGPLGQGLAMSVGMAMAETHLASTYNNADHTLFDHYTYALCGDGDVMEGVASESASLAGHLGLGKLIVMYDSNDISLDGDLNRSFSEDVLKRYDAYGWHTILVEDGNDVDAIDAAIQAAKEDPRPSMIEIKTVIGFGSPNRAGTNEAHGKPMGADESTLIKESYKWDHEEFHVPDEVRSLFSEKEEEGAATHKAWQDVFASYESAHPELAAELNRAFDREWNVADLQKLPKYTVGEDKLATRKASGDVIQALSEEVNGFFGGSADLASSNNTLMNAHEDFTKENRSGRNVWFGVREFATAAAVNGIMLHGGLHAYGATFLVFSDYMRPAIRLSALMNVPATYVFTHDSIAVGEDGPTHEPVEQTGSLRMIPNLAVIRPADANETTAAWKLALEAKDHPTALILTRQGLPTMIDADAAYEQVKKGAYVLSDSGSPDVTLLATGSEVSLALDSKKALHEKGIEARVVSMPSQEWFEKQSASYKEEVLPSDVPVVSIEAGTTFGWERYTGRTGASIGIDTFGASAPGDLVMEKFGFNVDNVVSTVTNVLK</sequence>
<reference evidence="13 14" key="1">
    <citation type="submission" date="2021-01" db="EMBL/GenBank/DDBJ databases">
        <title>Genomic Encyclopedia of Type Strains, Phase IV (KMG-IV): sequencing the most valuable type-strain genomes for metagenomic binning, comparative biology and taxonomic classification.</title>
        <authorList>
            <person name="Goeker M."/>
        </authorList>
    </citation>
    <scope>NUCLEOTIDE SEQUENCE [LARGE SCALE GENOMIC DNA]</scope>
    <source>
        <strain evidence="13 14">DSM 25540</strain>
    </source>
</reference>
<dbReference type="Pfam" id="PF02779">
    <property type="entry name" value="Transket_pyr"/>
    <property type="match status" value="1"/>
</dbReference>
<dbReference type="Pfam" id="PF22613">
    <property type="entry name" value="Transketolase_C_1"/>
    <property type="match status" value="1"/>
</dbReference>
<dbReference type="Gene3D" id="3.40.50.920">
    <property type="match status" value="1"/>
</dbReference>
<proteinExistence type="inferred from homology"/>
<feature type="domain" description="Transketolase-like pyrimidine-binding" evidence="12">
    <location>
        <begin position="352"/>
        <end position="523"/>
    </location>
</feature>
<organism evidence="13 14">
    <name type="scientific">Geomicrobium sediminis</name>
    <dbReference type="NCBI Taxonomy" id="1347788"/>
    <lineage>
        <taxon>Bacteria</taxon>
        <taxon>Bacillati</taxon>
        <taxon>Bacillota</taxon>
        <taxon>Bacilli</taxon>
        <taxon>Bacillales</taxon>
        <taxon>Geomicrobium</taxon>
    </lineage>
</organism>
<comment type="catalytic activity">
    <reaction evidence="9 11">
        <text>D-sedoheptulose 7-phosphate + D-glyceraldehyde 3-phosphate = aldehydo-D-ribose 5-phosphate + D-xylulose 5-phosphate</text>
        <dbReference type="Rhea" id="RHEA:10508"/>
        <dbReference type="ChEBI" id="CHEBI:57483"/>
        <dbReference type="ChEBI" id="CHEBI:57737"/>
        <dbReference type="ChEBI" id="CHEBI:58273"/>
        <dbReference type="ChEBI" id="CHEBI:59776"/>
        <dbReference type="EC" id="2.2.1.1"/>
    </reaction>
</comment>
<dbReference type="InterPro" id="IPR020826">
    <property type="entry name" value="Transketolase_BS"/>
</dbReference>
<evidence type="ECO:0000256" key="8">
    <source>
        <dbReference type="ARBA" id="ARBA00023052"/>
    </source>
</evidence>
<evidence type="ECO:0000256" key="6">
    <source>
        <dbReference type="ARBA" id="ARBA00022723"/>
    </source>
</evidence>
<dbReference type="SUPFAM" id="SSF52518">
    <property type="entry name" value="Thiamin diphosphate-binding fold (THDP-binding)"/>
    <property type="match status" value="2"/>
</dbReference>
<comment type="subunit">
    <text evidence="2 11">Homodimer.</text>
</comment>
<protein>
    <recommendedName>
        <fullName evidence="4 10">Transketolase</fullName>
        <ecNumber evidence="3 10">2.2.1.1</ecNumber>
    </recommendedName>
</protein>
<evidence type="ECO:0000256" key="4">
    <source>
        <dbReference type="ARBA" id="ARBA00016662"/>
    </source>
</evidence>
<dbReference type="EMBL" id="JAFBEC010000004">
    <property type="protein sequence ID" value="MBM7632689.1"/>
    <property type="molecule type" value="Genomic_DNA"/>
</dbReference>
<dbReference type="InterPro" id="IPR055152">
    <property type="entry name" value="Transketolase-like_C_2"/>
</dbReference>
<comment type="function">
    <text evidence="11">Catalyzes the transfer of a two-carbon ketol group from a ketose donor to an aldose acceptor, via a covalent intermediate with the cofactor thiamine pyrophosphate.</text>
</comment>
<comment type="cofactor">
    <cofactor evidence="11">
        <name>Mg(2+)</name>
        <dbReference type="ChEBI" id="CHEBI:18420"/>
    </cofactor>
    <cofactor evidence="11">
        <name>Ca(2+)</name>
        <dbReference type="ChEBI" id="CHEBI:29108"/>
    </cofactor>
    <cofactor evidence="11">
        <name>Mn(2+)</name>
        <dbReference type="ChEBI" id="CHEBI:29035"/>
    </cofactor>
    <cofactor evidence="11">
        <name>Co(2+)</name>
        <dbReference type="ChEBI" id="CHEBI:48828"/>
    </cofactor>
    <text evidence="11">Binds 1 Mg(2+) ion per subunit. Can also utilize other divalent metal cations, such as Ca(2+), Mn(2+) and Co(2+).</text>
</comment>
<evidence type="ECO:0000256" key="1">
    <source>
        <dbReference type="ARBA" id="ARBA00007131"/>
    </source>
</evidence>
<dbReference type="PROSITE" id="PS00802">
    <property type="entry name" value="TRANSKETOLASE_2"/>
    <property type="match status" value="1"/>
</dbReference>
<evidence type="ECO:0000256" key="11">
    <source>
        <dbReference type="RuleBase" id="RU004996"/>
    </source>
</evidence>
<evidence type="ECO:0000256" key="7">
    <source>
        <dbReference type="ARBA" id="ARBA00022842"/>
    </source>
</evidence>
<keyword evidence="8 11" id="KW-0786">Thiamine pyrophosphate</keyword>
<dbReference type="PANTHER" id="PTHR43522">
    <property type="entry name" value="TRANSKETOLASE"/>
    <property type="match status" value="1"/>
</dbReference>
<dbReference type="Proteomes" id="UP000741863">
    <property type="component" value="Unassembled WGS sequence"/>
</dbReference>
<dbReference type="PROSITE" id="PS00801">
    <property type="entry name" value="TRANSKETOLASE_1"/>
    <property type="match status" value="1"/>
</dbReference>
<evidence type="ECO:0000256" key="10">
    <source>
        <dbReference type="NCBIfam" id="TIGR00232"/>
    </source>
</evidence>
<evidence type="ECO:0000256" key="5">
    <source>
        <dbReference type="ARBA" id="ARBA00022679"/>
    </source>
</evidence>
<accession>A0ABS2PBA6</accession>
<gene>
    <name evidence="13" type="ORF">JOD17_001783</name>
</gene>
<evidence type="ECO:0000259" key="12">
    <source>
        <dbReference type="SMART" id="SM00861"/>
    </source>
</evidence>
<keyword evidence="6 11" id="KW-0479">Metal-binding</keyword>
<comment type="cofactor">
    <cofactor evidence="11">
        <name>thiamine diphosphate</name>
        <dbReference type="ChEBI" id="CHEBI:58937"/>
    </cofactor>
    <text evidence="11">Binds 1 thiamine pyrophosphate per subunit.</text>
</comment>
<dbReference type="InterPro" id="IPR033247">
    <property type="entry name" value="Transketolase_fam"/>
</dbReference>
<name>A0ABS2PBA6_9BACL</name>
<dbReference type="NCBIfam" id="TIGR00232">
    <property type="entry name" value="tktlase_bact"/>
    <property type="match status" value="1"/>
</dbReference>
<dbReference type="GO" id="GO:0004802">
    <property type="term" value="F:transketolase activity"/>
    <property type="evidence" value="ECO:0007669"/>
    <property type="project" value="UniProtKB-EC"/>
</dbReference>
<dbReference type="CDD" id="cd07033">
    <property type="entry name" value="TPP_PYR_DXS_TK_like"/>
    <property type="match status" value="1"/>
</dbReference>
<evidence type="ECO:0000256" key="2">
    <source>
        <dbReference type="ARBA" id="ARBA00011738"/>
    </source>
</evidence>
<dbReference type="InterPro" id="IPR005474">
    <property type="entry name" value="Transketolase_N"/>
</dbReference>
<dbReference type="EC" id="2.2.1.1" evidence="3 10"/>
<keyword evidence="11" id="KW-0106">Calcium</keyword>
<dbReference type="Gene3D" id="3.40.50.970">
    <property type="match status" value="2"/>
</dbReference>
<evidence type="ECO:0000313" key="13">
    <source>
        <dbReference type="EMBL" id="MBM7632689.1"/>
    </source>
</evidence>
<dbReference type="InterPro" id="IPR049557">
    <property type="entry name" value="Transketolase_CS"/>
</dbReference>
<comment type="similarity">
    <text evidence="1 11">Belongs to the transketolase family.</text>
</comment>
<evidence type="ECO:0000313" key="14">
    <source>
        <dbReference type="Proteomes" id="UP000741863"/>
    </source>
</evidence>
<dbReference type="RefSeq" id="WP_239575348.1">
    <property type="nucleotide sequence ID" value="NZ_JAFBEC010000004.1"/>
</dbReference>
<dbReference type="PANTHER" id="PTHR43522:SF2">
    <property type="entry name" value="TRANSKETOLASE 1-RELATED"/>
    <property type="match status" value="1"/>
</dbReference>